<gene>
    <name evidence="2" type="ORF">WKW80_06190</name>
</gene>
<keyword evidence="3" id="KW-1185">Reference proteome</keyword>
<dbReference type="PIRSF" id="PIRSF008757">
    <property type="entry name" value="UCP008757"/>
    <property type="match status" value="1"/>
</dbReference>
<sequence length="163" mass="17624">MNIERDLERMAIQEQRLCFAQFDNAAAWDLGTRLRSRAEVIGIALAIEVRVARETVFFFAMPGTTPANADWARRKRNTVELLHNSSYAVGLSLEGEGMSLEQKMGLPARDFAVHGGAFPIRVGTMGCVGVVTVSGAPQRQDHAVVVAVLAEMCGVPPADVALD</sequence>
<evidence type="ECO:0000313" key="2">
    <source>
        <dbReference type="EMBL" id="MEJ8821625.1"/>
    </source>
</evidence>
<evidence type="ECO:0000313" key="3">
    <source>
        <dbReference type="Proteomes" id="UP001363010"/>
    </source>
</evidence>
<proteinExistence type="inferred from homology"/>
<dbReference type="Gene3D" id="3.30.450.150">
    <property type="entry name" value="Haem-degrading domain"/>
    <property type="match status" value="1"/>
</dbReference>
<dbReference type="InterPro" id="IPR005624">
    <property type="entry name" value="PduO/GlcC-like"/>
</dbReference>
<comment type="similarity">
    <text evidence="1">Belongs to the UPF0303 family.</text>
</comment>
<comment type="caution">
    <text evidence="2">The sequence shown here is derived from an EMBL/GenBank/DDBJ whole genome shotgun (WGS) entry which is preliminary data.</text>
</comment>
<dbReference type="HAMAP" id="MF_00761">
    <property type="entry name" value="UPF0303"/>
    <property type="match status" value="1"/>
</dbReference>
<organism evidence="2 3">
    <name type="scientific">Variovorax humicola</name>
    <dbReference type="NCBI Taxonomy" id="1769758"/>
    <lineage>
        <taxon>Bacteria</taxon>
        <taxon>Pseudomonadati</taxon>
        <taxon>Pseudomonadota</taxon>
        <taxon>Betaproteobacteria</taxon>
        <taxon>Burkholderiales</taxon>
        <taxon>Comamonadaceae</taxon>
        <taxon>Variovorax</taxon>
    </lineage>
</organism>
<dbReference type="NCBIfam" id="NF002696">
    <property type="entry name" value="PRK02487.1-5"/>
    <property type="match status" value="1"/>
</dbReference>
<dbReference type="SUPFAM" id="SSF143744">
    <property type="entry name" value="GlcG-like"/>
    <property type="match status" value="1"/>
</dbReference>
<dbReference type="PANTHER" id="PTHR28255">
    <property type="match status" value="1"/>
</dbReference>
<accession>A0ABU8VVE3</accession>
<name>A0ABU8VVE3_9BURK</name>
<dbReference type="InterPro" id="IPR010371">
    <property type="entry name" value="YBR137W-like"/>
</dbReference>
<dbReference type="Proteomes" id="UP001363010">
    <property type="component" value="Unassembled WGS sequence"/>
</dbReference>
<evidence type="ECO:0000256" key="1">
    <source>
        <dbReference type="HAMAP-Rule" id="MF_00761"/>
    </source>
</evidence>
<protein>
    <recommendedName>
        <fullName evidence="1">UPF0303 protein WKW80_06190</fullName>
    </recommendedName>
</protein>
<dbReference type="Pfam" id="PF03928">
    <property type="entry name" value="HbpS-like"/>
    <property type="match status" value="1"/>
</dbReference>
<reference evidence="2 3" key="1">
    <citation type="submission" date="2024-03" db="EMBL/GenBank/DDBJ databases">
        <title>Novel species of the genus Variovorax.</title>
        <authorList>
            <person name="Liu Q."/>
            <person name="Xin Y.-H."/>
        </authorList>
    </citation>
    <scope>NUCLEOTIDE SEQUENCE [LARGE SCALE GENOMIC DNA]</scope>
    <source>
        <strain evidence="2 3">KACC 18501</strain>
    </source>
</reference>
<dbReference type="PANTHER" id="PTHR28255:SF1">
    <property type="entry name" value="UPF0303 PROTEIN YBR137W"/>
    <property type="match status" value="1"/>
</dbReference>
<dbReference type="EMBL" id="JBBKZV010000002">
    <property type="protein sequence ID" value="MEJ8821625.1"/>
    <property type="molecule type" value="Genomic_DNA"/>
</dbReference>
<dbReference type="RefSeq" id="WP_340362665.1">
    <property type="nucleotide sequence ID" value="NZ_JBBKZV010000002.1"/>
</dbReference>
<dbReference type="InterPro" id="IPR038084">
    <property type="entry name" value="PduO/GlcC-like_sf"/>
</dbReference>